<protein>
    <submittedName>
        <fullName evidence="8">Putative adipose-regulatory protein</fullName>
    </submittedName>
</protein>
<keyword evidence="2 7" id="KW-0812">Transmembrane</keyword>
<dbReference type="GO" id="GO:0140042">
    <property type="term" value="P:lipid droplet formation"/>
    <property type="evidence" value="ECO:0007669"/>
    <property type="project" value="UniProtKB-ARBA"/>
</dbReference>
<keyword evidence="3" id="KW-0256">Endoplasmic reticulum</keyword>
<evidence type="ECO:0000256" key="5">
    <source>
        <dbReference type="ARBA" id="ARBA00023098"/>
    </source>
</evidence>
<evidence type="ECO:0000313" key="8">
    <source>
        <dbReference type="EMBL" id="GFZ05071.1"/>
    </source>
</evidence>
<accession>A0A7J0G2R2</accession>
<keyword evidence="4 7" id="KW-1133">Transmembrane helix</keyword>
<evidence type="ECO:0000256" key="6">
    <source>
        <dbReference type="ARBA" id="ARBA00023136"/>
    </source>
</evidence>
<evidence type="ECO:0000256" key="1">
    <source>
        <dbReference type="ARBA" id="ARBA00004477"/>
    </source>
</evidence>
<dbReference type="Proteomes" id="UP000585474">
    <property type="component" value="Unassembled WGS sequence"/>
</dbReference>
<keyword evidence="9" id="KW-1185">Reference proteome</keyword>
<dbReference type="GO" id="GO:0006629">
    <property type="term" value="P:lipid metabolic process"/>
    <property type="evidence" value="ECO:0007669"/>
    <property type="project" value="UniProtKB-KW"/>
</dbReference>
<dbReference type="InterPro" id="IPR009617">
    <property type="entry name" value="Seipin"/>
</dbReference>
<dbReference type="PANTHER" id="PTHR21212:SF6">
    <property type="entry name" value="SEIPIN-2-LIKE"/>
    <property type="match status" value="1"/>
</dbReference>
<evidence type="ECO:0000256" key="2">
    <source>
        <dbReference type="ARBA" id="ARBA00022692"/>
    </source>
</evidence>
<dbReference type="OrthoDB" id="3990054at2759"/>
<dbReference type="GO" id="GO:0005789">
    <property type="term" value="C:endoplasmic reticulum membrane"/>
    <property type="evidence" value="ECO:0007669"/>
    <property type="project" value="UniProtKB-SubCell"/>
</dbReference>
<dbReference type="PANTHER" id="PTHR21212">
    <property type="entry name" value="BERNARDINELLI-SEIP CONGENITAL LIPODYSTROPHY 2 HOMOLOG BSCL2 PROTEIN"/>
    <property type="match status" value="1"/>
</dbReference>
<keyword evidence="5" id="KW-0443">Lipid metabolism</keyword>
<evidence type="ECO:0000313" key="9">
    <source>
        <dbReference type="Proteomes" id="UP000585474"/>
    </source>
</evidence>
<dbReference type="AlphaFoldDB" id="A0A7J0G2R2"/>
<comment type="subcellular location">
    <subcellularLocation>
        <location evidence="1">Endoplasmic reticulum membrane</location>
        <topology evidence="1">Multi-pass membrane protein</topology>
    </subcellularLocation>
</comment>
<dbReference type="Pfam" id="PF06775">
    <property type="entry name" value="Seipin"/>
    <property type="match status" value="1"/>
</dbReference>
<feature type="transmembrane region" description="Helical" evidence="7">
    <location>
        <begin position="35"/>
        <end position="57"/>
    </location>
</feature>
<keyword evidence="6 7" id="KW-0472">Membrane</keyword>
<feature type="transmembrane region" description="Helical" evidence="7">
    <location>
        <begin position="257"/>
        <end position="277"/>
    </location>
</feature>
<organism evidence="8 9">
    <name type="scientific">Actinidia rufa</name>
    <dbReference type="NCBI Taxonomy" id="165716"/>
    <lineage>
        <taxon>Eukaryota</taxon>
        <taxon>Viridiplantae</taxon>
        <taxon>Streptophyta</taxon>
        <taxon>Embryophyta</taxon>
        <taxon>Tracheophyta</taxon>
        <taxon>Spermatophyta</taxon>
        <taxon>Magnoliopsida</taxon>
        <taxon>eudicotyledons</taxon>
        <taxon>Gunneridae</taxon>
        <taxon>Pentapetalae</taxon>
        <taxon>asterids</taxon>
        <taxon>Ericales</taxon>
        <taxon>Actinidiaceae</taxon>
        <taxon>Actinidia</taxon>
    </lineage>
</organism>
<evidence type="ECO:0000256" key="4">
    <source>
        <dbReference type="ARBA" id="ARBA00022989"/>
    </source>
</evidence>
<reference evidence="8 9" key="1">
    <citation type="submission" date="2019-07" db="EMBL/GenBank/DDBJ databases">
        <title>De Novo Assembly of kiwifruit Actinidia rufa.</title>
        <authorList>
            <person name="Sugita-Konishi S."/>
            <person name="Sato K."/>
            <person name="Mori E."/>
            <person name="Abe Y."/>
            <person name="Kisaki G."/>
            <person name="Hamano K."/>
            <person name="Suezawa K."/>
            <person name="Otani M."/>
            <person name="Fukuda T."/>
            <person name="Manabe T."/>
            <person name="Gomi K."/>
            <person name="Tabuchi M."/>
            <person name="Akimitsu K."/>
            <person name="Kataoka I."/>
        </authorList>
    </citation>
    <scope>NUCLEOTIDE SEQUENCE [LARGE SCALE GENOMIC DNA]</scope>
    <source>
        <strain evidence="9">cv. Fuchu</strain>
    </source>
</reference>
<dbReference type="CDD" id="cd23995">
    <property type="entry name" value="Seipin_BSCL2_like"/>
    <property type="match status" value="1"/>
</dbReference>
<gene>
    <name evidence="8" type="ORF">Acr_17g0006430</name>
</gene>
<proteinExistence type="predicted"/>
<sequence>MWGDLYLSITSFIFTRLKAQKLVLNLATRFGLALFWSMYVYFVLVGLLVSGFVLGGLTMRRLVEKPVQSIDVLNFDYTKPSPVAFMPIMSSSGGGIYTGLISKDGANTMENVGVRAIPYNHKLLLIVSLTLPESEYNRNLGIFQVRVEFLTANGKVTASSSQPCMLKFKSQPIRLVETTFKSVPLLAGFQSEAQTLNVQIHDFTEGYEPTACLKVILEQRAEYQSGAGIPQIYAASLSLESQLPKMKKTIWYWRRTIFVWISLMSFLTELLVVLILFRPIIMPRRRTKGGGDKKRLSSEQNFVVKNVAIRRRE</sequence>
<evidence type="ECO:0000256" key="3">
    <source>
        <dbReference type="ARBA" id="ARBA00022824"/>
    </source>
</evidence>
<name>A0A7J0G2R2_9ERIC</name>
<dbReference type="EMBL" id="BJWL01000017">
    <property type="protein sequence ID" value="GFZ05071.1"/>
    <property type="molecule type" value="Genomic_DNA"/>
</dbReference>
<evidence type="ECO:0000256" key="7">
    <source>
        <dbReference type="SAM" id="Phobius"/>
    </source>
</evidence>
<comment type="caution">
    <text evidence="8">The sequence shown here is derived from an EMBL/GenBank/DDBJ whole genome shotgun (WGS) entry which is preliminary data.</text>
</comment>